<feature type="signal peptide" evidence="1">
    <location>
        <begin position="1"/>
        <end position="20"/>
    </location>
</feature>
<evidence type="ECO:0000259" key="2">
    <source>
        <dbReference type="Pfam" id="PF01738"/>
    </source>
</evidence>
<comment type="caution">
    <text evidence="3">The sequence shown here is derived from an EMBL/GenBank/DDBJ whole genome shotgun (WGS) entry which is preliminary data.</text>
</comment>
<dbReference type="AlphaFoldDB" id="A0A318T1Z0"/>
<dbReference type="SUPFAM" id="SSF53474">
    <property type="entry name" value="alpha/beta-Hydrolases"/>
    <property type="match status" value="1"/>
</dbReference>
<keyword evidence="4" id="KW-1185">Reference proteome</keyword>
<organism evidence="3 4">
    <name type="scientific">Phyllobacterium leguminum</name>
    <dbReference type="NCBI Taxonomy" id="314237"/>
    <lineage>
        <taxon>Bacteria</taxon>
        <taxon>Pseudomonadati</taxon>
        <taxon>Pseudomonadota</taxon>
        <taxon>Alphaproteobacteria</taxon>
        <taxon>Hyphomicrobiales</taxon>
        <taxon>Phyllobacteriaceae</taxon>
        <taxon>Phyllobacterium</taxon>
    </lineage>
</organism>
<dbReference type="OrthoDB" id="9771666at2"/>
<dbReference type="Gene3D" id="3.40.50.1820">
    <property type="entry name" value="alpha/beta hydrolase"/>
    <property type="match status" value="1"/>
</dbReference>
<keyword evidence="3" id="KW-0378">Hydrolase</keyword>
<accession>A0A318T1Z0</accession>
<dbReference type="InterPro" id="IPR051049">
    <property type="entry name" value="Dienelactone_hydrolase-like"/>
</dbReference>
<proteinExistence type="predicted"/>
<dbReference type="GO" id="GO:0016787">
    <property type="term" value="F:hydrolase activity"/>
    <property type="evidence" value="ECO:0007669"/>
    <property type="project" value="UniProtKB-KW"/>
</dbReference>
<reference evidence="3 4" key="1">
    <citation type="submission" date="2018-06" db="EMBL/GenBank/DDBJ databases">
        <title>Genomic Encyclopedia of Type Strains, Phase III (KMG-III): the genomes of soil and plant-associated and newly described type strains.</title>
        <authorList>
            <person name="Whitman W."/>
        </authorList>
    </citation>
    <scope>NUCLEOTIDE SEQUENCE [LARGE SCALE GENOMIC DNA]</scope>
    <source>
        <strain evidence="3 4">ORS 1419</strain>
    </source>
</reference>
<feature type="domain" description="Dienelactone hydrolase" evidence="2">
    <location>
        <begin position="45"/>
        <end position="237"/>
    </location>
</feature>
<evidence type="ECO:0000313" key="3">
    <source>
        <dbReference type="EMBL" id="PYE87846.1"/>
    </source>
</evidence>
<name>A0A318T1Z0_9HYPH</name>
<dbReference type="EMBL" id="QJTF01000010">
    <property type="protein sequence ID" value="PYE87846.1"/>
    <property type="molecule type" value="Genomic_DNA"/>
</dbReference>
<gene>
    <name evidence="3" type="ORF">C7477_11029</name>
</gene>
<dbReference type="Proteomes" id="UP000247454">
    <property type="component" value="Unassembled WGS sequence"/>
</dbReference>
<feature type="chain" id="PRO_5016245239" evidence="1">
    <location>
        <begin position="21"/>
        <end position="247"/>
    </location>
</feature>
<evidence type="ECO:0000256" key="1">
    <source>
        <dbReference type="SAM" id="SignalP"/>
    </source>
</evidence>
<dbReference type="InterPro" id="IPR002925">
    <property type="entry name" value="Dienelactn_hydro"/>
</dbReference>
<dbReference type="InterPro" id="IPR029058">
    <property type="entry name" value="AB_hydrolase_fold"/>
</dbReference>
<dbReference type="PANTHER" id="PTHR46623">
    <property type="entry name" value="CARBOXYMETHYLENEBUTENOLIDASE-RELATED"/>
    <property type="match status" value="1"/>
</dbReference>
<keyword evidence="1" id="KW-0732">Signal</keyword>
<dbReference type="RefSeq" id="WP_110751636.1">
    <property type="nucleotide sequence ID" value="NZ_QJTF01000010.1"/>
</dbReference>
<dbReference type="PANTHER" id="PTHR46623:SF6">
    <property type="entry name" value="ALPHA_BETA-HYDROLASES SUPERFAMILY PROTEIN"/>
    <property type="match status" value="1"/>
</dbReference>
<evidence type="ECO:0000313" key="4">
    <source>
        <dbReference type="Proteomes" id="UP000247454"/>
    </source>
</evidence>
<sequence>MRFFVTVLFLPIIILGSAHAGNSQHIALDTSSGKVQVEGFAGNTKQRPAVLILSGSKGFNASVYDEIARTFHVAGLDTYLVHVLSPTDQDAILSAGSASTRIDYYAKRRPDWIAAVRGVISYFNRQPRYAGRVGLLGISFGAQTAIVASSGQSDIGALVLVDGGLPNGYSQPIQSLPPTHLIWGSADRVFPLNAGKKLRDLAQSTGSPASLAIFEGGTHDFFLKSGTSQARAAHENAARFLAAQLSR</sequence>
<dbReference type="Pfam" id="PF01738">
    <property type="entry name" value="DLH"/>
    <property type="match status" value="1"/>
</dbReference>
<protein>
    <submittedName>
        <fullName evidence="3">Dienelactone hydrolase</fullName>
    </submittedName>
</protein>